<dbReference type="InterPro" id="IPR003439">
    <property type="entry name" value="ABC_transporter-like_ATP-bd"/>
</dbReference>
<feature type="transmembrane region" description="Helical" evidence="10">
    <location>
        <begin position="302"/>
        <end position="319"/>
    </location>
</feature>
<dbReference type="CDD" id="cd06582">
    <property type="entry name" value="TM_PBP1_LivH_like"/>
    <property type="match status" value="1"/>
</dbReference>
<dbReference type="EMBL" id="JBIRUI010000009">
    <property type="protein sequence ID" value="MFI1715983.1"/>
    <property type="molecule type" value="Genomic_DNA"/>
</dbReference>
<dbReference type="SMART" id="SM00382">
    <property type="entry name" value="AAA"/>
    <property type="match status" value="1"/>
</dbReference>
<feature type="compositionally biased region" description="Low complexity" evidence="9">
    <location>
        <begin position="807"/>
        <end position="816"/>
    </location>
</feature>
<feature type="transmembrane region" description="Helical" evidence="10">
    <location>
        <begin position="527"/>
        <end position="551"/>
    </location>
</feature>
<dbReference type="Pfam" id="PF02653">
    <property type="entry name" value="BPD_transp_2"/>
    <property type="match status" value="2"/>
</dbReference>
<name>A0ABW7U8L9_9ACTN</name>
<dbReference type="InterPro" id="IPR001851">
    <property type="entry name" value="ABC_transp_permease"/>
</dbReference>
<feature type="transmembrane region" description="Helical" evidence="10">
    <location>
        <begin position="491"/>
        <end position="515"/>
    </location>
</feature>
<dbReference type="SUPFAM" id="SSF52540">
    <property type="entry name" value="P-loop containing nucleoside triphosphate hydrolases"/>
    <property type="match status" value="1"/>
</dbReference>
<feature type="transmembrane region" description="Helical" evidence="10">
    <location>
        <begin position="563"/>
        <end position="584"/>
    </location>
</feature>
<dbReference type="PROSITE" id="PS50893">
    <property type="entry name" value="ABC_TRANSPORTER_2"/>
    <property type="match status" value="1"/>
</dbReference>
<keyword evidence="6 12" id="KW-0067">ATP-binding</keyword>
<evidence type="ECO:0000256" key="6">
    <source>
        <dbReference type="ARBA" id="ARBA00022840"/>
    </source>
</evidence>
<evidence type="ECO:0000256" key="4">
    <source>
        <dbReference type="ARBA" id="ARBA00022692"/>
    </source>
</evidence>
<feature type="transmembrane region" description="Helical" evidence="10">
    <location>
        <begin position="58"/>
        <end position="79"/>
    </location>
</feature>
<feature type="compositionally biased region" description="Pro residues" evidence="9">
    <location>
        <begin position="706"/>
        <end position="727"/>
    </location>
</feature>
<feature type="compositionally biased region" description="Gly residues" evidence="9">
    <location>
        <begin position="768"/>
        <end position="804"/>
    </location>
</feature>
<keyword evidence="4 10" id="KW-0812">Transmembrane</keyword>
<evidence type="ECO:0000313" key="13">
    <source>
        <dbReference type="Proteomes" id="UP001611339"/>
    </source>
</evidence>
<feature type="transmembrane region" description="Helical" evidence="10">
    <location>
        <begin position="259"/>
        <end position="282"/>
    </location>
</feature>
<keyword evidence="2" id="KW-0813">Transport</keyword>
<dbReference type="GO" id="GO:0005524">
    <property type="term" value="F:ATP binding"/>
    <property type="evidence" value="ECO:0007669"/>
    <property type="project" value="UniProtKB-KW"/>
</dbReference>
<evidence type="ECO:0000256" key="10">
    <source>
        <dbReference type="SAM" id="Phobius"/>
    </source>
</evidence>
<dbReference type="PANTHER" id="PTHR45772">
    <property type="entry name" value="CONSERVED COMPONENT OF ABC TRANSPORTER FOR NATURAL AMINO ACIDS-RELATED"/>
    <property type="match status" value="1"/>
</dbReference>
<feature type="transmembrane region" description="Helical" evidence="10">
    <location>
        <begin position="6"/>
        <end position="28"/>
    </location>
</feature>
<dbReference type="InterPro" id="IPR051120">
    <property type="entry name" value="ABC_AA/LPS_Transport"/>
</dbReference>
<feature type="transmembrane region" description="Helical" evidence="10">
    <location>
        <begin position="325"/>
        <end position="342"/>
    </location>
</feature>
<feature type="transmembrane region" description="Helical" evidence="10">
    <location>
        <begin position="401"/>
        <end position="421"/>
    </location>
</feature>
<keyword evidence="3" id="KW-1003">Cell membrane</keyword>
<organism evidence="12 13">
    <name type="scientific">Streptomyces litmocidini</name>
    <dbReference type="NCBI Taxonomy" id="67318"/>
    <lineage>
        <taxon>Bacteria</taxon>
        <taxon>Bacillati</taxon>
        <taxon>Actinomycetota</taxon>
        <taxon>Actinomycetes</taxon>
        <taxon>Kitasatosporales</taxon>
        <taxon>Streptomycetaceae</taxon>
        <taxon>Streptomyces</taxon>
    </lineage>
</organism>
<feature type="region of interest" description="Disordered" evidence="9">
    <location>
        <begin position="580"/>
        <end position="903"/>
    </location>
</feature>
<feature type="transmembrane region" description="Helical" evidence="10">
    <location>
        <begin position="99"/>
        <end position="119"/>
    </location>
</feature>
<protein>
    <submittedName>
        <fullName evidence="12">ATP-binding cassette domain-containing protein</fullName>
    </submittedName>
</protein>
<dbReference type="InterPro" id="IPR003593">
    <property type="entry name" value="AAA+_ATPase"/>
</dbReference>
<feature type="compositionally biased region" description="Low complexity" evidence="9">
    <location>
        <begin position="742"/>
        <end position="753"/>
    </location>
</feature>
<dbReference type="PANTHER" id="PTHR45772:SF1">
    <property type="entry name" value="ABC TRANSPORTER ATP-BINDING PROTEIN"/>
    <property type="match status" value="1"/>
</dbReference>
<dbReference type="RefSeq" id="WP_398710654.1">
    <property type="nucleotide sequence ID" value="NZ_JBIRUI010000009.1"/>
</dbReference>
<comment type="caution">
    <text evidence="12">The sequence shown here is derived from an EMBL/GenBank/DDBJ whole genome shotgun (WGS) entry which is preliminary data.</text>
</comment>
<keyword evidence="7 10" id="KW-1133">Transmembrane helix</keyword>
<evidence type="ECO:0000256" key="1">
    <source>
        <dbReference type="ARBA" id="ARBA00004651"/>
    </source>
</evidence>
<evidence type="ECO:0000256" key="3">
    <source>
        <dbReference type="ARBA" id="ARBA00022475"/>
    </source>
</evidence>
<dbReference type="Proteomes" id="UP001611339">
    <property type="component" value="Unassembled WGS sequence"/>
</dbReference>
<feature type="compositionally biased region" description="Low complexity" evidence="9">
    <location>
        <begin position="598"/>
        <end position="621"/>
    </location>
</feature>
<dbReference type="Gene3D" id="3.40.50.300">
    <property type="entry name" value="P-loop containing nucleotide triphosphate hydrolases"/>
    <property type="match status" value="1"/>
</dbReference>
<feature type="transmembrane region" description="Helical" evidence="10">
    <location>
        <begin position="374"/>
        <end position="392"/>
    </location>
</feature>
<keyword evidence="8 10" id="KW-0472">Membrane</keyword>
<feature type="transmembrane region" description="Helical" evidence="10">
    <location>
        <begin position="441"/>
        <end position="460"/>
    </location>
</feature>
<dbReference type="InterPro" id="IPR027417">
    <property type="entry name" value="P-loop_NTPase"/>
</dbReference>
<dbReference type="Pfam" id="PF00005">
    <property type="entry name" value="ABC_tran"/>
    <property type="match status" value="1"/>
</dbReference>
<feature type="domain" description="ABC transporter" evidence="11">
    <location>
        <begin position="903"/>
        <end position="1116"/>
    </location>
</feature>
<evidence type="ECO:0000256" key="9">
    <source>
        <dbReference type="SAM" id="MobiDB-lite"/>
    </source>
</evidence>
<feature type="compositionally biased region" description="Pro residues" evidence="9">
    <location>
        <begin position="580"/>
        <end position="591"/>
    </location>
</feature>
<evidence type="ECO:0000259" key="11">
    <source>
        <dbReference type="PROSITE" id="PS50893"/>
    </source>
</evidence>
<keyword evidence="5" id="KW-0547">Nucleotide-binding</keyword>
<evidence type="ECO:0000256" key="2">
    <source>
        <dbReference type="ARBA" id="ARBA00022448"/>
    </source>
</evidence>
<evidence type="ECO:0000256" key="7">
    <source>
        <dbReference type="ARBA" id="ARBA00022989"/>
    </source>
</evidence>
<evidence type="ECO:0000256" key="5">
    <source>
        <dbReference type="ARBA" id="ARBA00022741"/>
    </source>
</evidence>
<feature type="transmembrane region" description="Helical" evidence="10">
    <location>
        <begin position="230"/>
        <end position="247"/>
    </location>
</feature>
<feature type="transmembrane region" description="Helical" evidence="10">
    <location>
        <begin position="35"/>
        <end position="52"/>
    </location>
</feature>
<feature type="transmembrane region" description="Helical" evidence="10">
    <location>
        <begin position="134"/>
        <end position="152"/>
    </location>
</feature>
<feature type="transmembrane region" description="Helical" evidence="10">
    <location>
        <begin position="183"/>
        <end position="203"/>
    </location>
</feature>
<feature type="compositionally biased region" description="Low complexity" evidence="9">
    <location>
        <begin position="696"/>
        <end position="705"/>
    </location>
</feature>
<gene>
    <name evidence="12" type="ORF">ACH407_20715</name>
</gene>
<proteinExistence type="predicted"/>
<evidence type="ECO:0000256" key="8">
    <source>
        <dbReference type="ARBA" id="ARBA00023136"/>
    </source>
</evidence>
<keyword evidence="13" id="KW-1185">Reference proteome</keyword>
<evidence type="ECO:0000313" key="12">
    <source>
        <dbReference type="EMBL" id="MFI1715983.1"/>
    </source>
</evidence>
<feature type="compositionally biased region" description="Pro residues" evidence="9">
    <location>
        <begin position="659"/>
        <end position="676"/>
    </location>
</feature>
<sequence>MASLTYELTLAGLAVGSAAALTGIGLIVTYRATGVLNLAHGAVAMVCAYVLRQLVVVWGWPLPLGALVTLLLVAPALGLALDRGVFRPLALRGSPPAQALVATIGVFVLLVGGAVLLWGPGARDDAPVLLGDDPWAQLAAVVALACLVGAVTRWTRFGRELRAVVDNRPLAVLAGIDADRVAAAGWAFGSFTAGLTGVLLAPYVRLDPYGMPLLVVEVIAVAVIARMRSLPVAVAAALAIGVAQAQLTRLHPRGWGEPLLQAVGANLFVVALLVAALVLPGVGGKGEDALPPPARPTRVPPALWLVVGVLFLLPLGLAGSDLHTAVQVPALAVILLSLVVVAGRGGQIALGQAAYAGLGALLTALLAAAGVPTLLALGLAVPMVAVAGLMTGRPAIRRHGLALALATLAVGVAVSRFVLTQPYATAGLTLGRPAGFTDDRAFYALELVVLAGCLALVAALRRGRTGRALAALRDHEPGAEAAGVRVPRLKLLAFVLGAALAALGGGLLGMGLRAFDPEQYDPVRGLLWFAAVLVLGADSLLTPPAAAALLVTLDAGPQAGTAAALTGLLATLTGRLPPLLPALFRPPPRPSGAPDELPAPASDAPPDTDPADPSATDPGGPFAAGPDRPFLADPGKRFAADLGGLPGAVPEGSPGSGPSGPPGAGPTEPPGIPGGPPAAGRGGPLSSDPGSPPAADPAGPLAARPGGPPDSVPGRPAPAGPDEPPGAGPDSSPATGPGGPLGAALGRLPTAGPDRPPGTDPGGPRAIGSGGPPGAGRGEPPGSGPGGSPGAPGGPRGAARGGPPGADPDGPSAVGPEGLPGAVPDGPSGAGPGEPLRAGPGEPSGSARAEAHGAGPAGGRRHGRAAAGPAEDRGRRPHRRPAVDGARPPTEGPAPPPTTRTGLRAHDLTLTYPGGVTALSHVSLALSPARVTALVGPNGAGKSTLFDCLAGTLRPRRGQGRITLDGTDITDRSAHARARLGIARTFQRLAVFPSLTVEENVRLGQEQGGGLGDPAAVERSLRLLGLAGPVRHRAAADLPTGTLRRVELARALAGRPHTLLLDEPAAGLDATETAALARILAALAADGLTVLVVEHDPDLVAGIAHTVHTMEGGRILS</sequence>
<accession>A0ABW7U8L9</accession>
<comment type="subcellular location">
    <subcellularLocation>
        <location evidence="1">Cell membrane</location>
        <topology evidence="1">Multi-pass membrane protein</topology>
    </subcellularLocation>
</comment>
<reference evidence="12 13" key="1">
    <citation type="submission" date="2024-10" db="EMBL/GenBank/DDBJ databases">
        <title>The Natural Products Discovery Center: Release of the First 8490 Sequenced Strains for Exploring Actinobacteria Biosynthetic Diversity.</title>
        <authorList>
            <person name="Kalkreuter E."/>
            <person name="Kautsar S.A."/>
            <person name="Yang D."/>
            <person name="Bader C.D."/>
            <person name="Teijaro C.N."/>
            <person name="Fluegel L."/>
            <person name="Davis C.M."/>
            <person name="Simpson J.R."/>
            <person name="Lauterbach L."/>
            <person name="Steele A.D."/>
            <person name="Gui C."/>
            <person name="Meng S."/>
            <person name="Li G."/>
            <person name="Viehrig K."/>
            <person name="Ye F."/>
            <person name="Su P."/>
            <person name="Kiefer A.F."/>
            <person name="Nichols A."/>
            <person name="Cepeda A.J."/>
            <person name="Yan W."/>
            <person name="Fan B."/>
            <person name="Jiang Y."/>
            <person name="Adhikari A."/>
            <person name="Zheng C.-J."/>
            <person name="Schuster L."/>
            <person name="Cowan T.M."/>
            <person name="Smanski M.J."/>
            <person name="Chevrette M.G."/>
            <person name="De Carvalho L.P.S."/>
            <person name="Shen B."/>
        </authorList>
    </citation>
    <scope>NUCLEOTIDE SEQUENCE [LARGE SCALE GENOMIC DNA]</scope>
    <source>
        <strain evidence="12 13">NPDC020602</strain>
    </source>
</reference>